<dbReference type="FunFam" id="2.40.110.10:FF:000003">
    <property type="entry name" value="Acyl-coenzyme A oxidase"/>
    <property type="match status" value="1"/>
</dbReference>
<dbReference type="Gene3D" id="1.20.140.10">
    <property type="entry name" value="Butyryl-CoA Dehydrogenase, subunit A, domain 3"/>
    <property type="match status" value="2"/>
</dbReference>
<dbReference type="Pfam" id="PF22924">
    <property type="entry name" value="ACOX_C_alpha1"/>
    <property type="match status" value="1"/>
</dbReference>
<comment type="subcellular location">
    <subcellularLocation>
        <location evidence="2">Peroxisome</location>
    </subcellularLocation>
</comment>
<protein>
    <recommendedName>
        <fullName evidence="13">Acyl-coenzyme A oxidase</fullName>
    </recommendedName>
</protein>
<dbReference type="InterPro" id="IPR037069">
    <property type="entry name" value="AcylCoA_DH/ox_N_sf"/>
</dbReference>
<evidence type="ECO:0000256" key="1">
    <source>
        <dbReference type="ARBA" id="ARBA00001974"/>
    </source>
</evidence>
<evidence type="ECO:0000313" key="17">
    <source>
        <dbReference type="EnsemblMetazoa" id="PPA21542.1"/>
    </source>
</evidence>
<keyword evidence="5 13" id="KW-0285">Flavoprotein</keyword>
<evidence type="ECO:0000256" key="7">
    <source>
        <dbReference type="ARBA" id="ARBA00022827"/>
    </source>
</evidence>
<dbReference type="PIRSF" id="PIRSF000168">
    <property type="entry name" value="Acyl-CoA_oxidase"/>
    <property type="match status" value="1"/>
</dbReference>
<feature type="domain" description="Acyl-coenzyme A oxidase N-terminal" evidence="15">
    <location>
        <begin position="28"/>
        <end position="120"/>
    </location>
</feature>
<evidence type="ECO:0000256" key="6">
    <source>
        <dbReference type="ARBA" id="ARBA00022741"/>
    </source>
</evidence>
<reference evidence="18" key="1">
    <citation type="journal article" date="2008" name="Nat. Genet.">
        <title>The Pristionchus pacificus genome provides a unique perspective on nematode lifestyle and parasitism.</title>
        <authorList>
            <person name="Dieterich C."/>
            <person name="Clifton S.W."/>
            <person name="Schuster L.N."/>
            <person name="Chinwalla A."/>
            <person name="Delehaunty K."/>
            <person name="Dinkelacker I."/>
            <person name="Fulton L."/>
            <person name="Fulton R."/>
            <person name="Godfrey J."/>
            <person name="Minx P."/>
            <person name="Mitreva M."/>
            <person name="Roeseler W."/>
            <person name="Tian H."/>
            <person name="Witte H."/>
            <person name="Yang S.P."/>
            <person name="Wilson R.K."/>
            <person name="Sommer R.J."/>
        </authorList>
    </citation>
    <scope>NUCLEOTIDE SEQUENCE [LARGE SCALE GENOMIC DNA]</scope>
    <source>
        <strain evidence="18">PS312</strain>
    </source>
</reference>
<keyword evidence="6" id="KW-0547">Nucleotide-binding</keyword>
<dbReference type="PANTHER" id="PTHR10909">
    <property type="entry name" value="ELECTRON TRANSPORT OXIDOREDUCTASE"/>
    <property type="match status" value="1"/>
</dbReference>
<dbReference type="GO" id="GO:0005777">
    <property type="term" value="C:peroxisome"/>
    <property type="evidence" value="ECO:0000318"/>
    <property type="project" value="GO_Central"/>
</dbReference>
<gene>
    <name evidence="17" type="primary">WBGene00111096</name>
</gene>
<dbReference type="GO" id="GO:0033540">
    <property type="term" value="P:fatty acid beta-oxidation using acyl-CoA oxidase"/>
    <property type="evidence" value="ECO:0000318"/>
    <property type="project" value="GO_Central"/>
</dbReference>
<proteinExistence type="inferred from homology"/>
<evidence type="ECO:0000256" key="12">
    <source>
        <dbReference type="ARBA" id="ARBA00023140"/>
    </source>
</evidence>
<feature type="domain" description="Acyl-CoA oxidase C-terminal" evidence="14">
    <location>
        <begin position="464"/>
        <end position="638"/>
    </location>
</feature>
<dbReference type="InterPro" id="IPR012258">
    <property type="entry name" value="Acyl-CoA_oxidase"/>
</dbReference>
<evidence type="ECO:0000256" key="2">
    <source>
        <dbReference type="ARBA" id="ARBA00004275"/>
    </source>
</evidence>
<keyword evidence="18" id="KW-1185">Reference proteome</keyword>
<dbReference type="Pfam" id="PF14749">
    <property type="entry name" value="Acyl-CoA_ox_N"/>
    <property type="match status" value="1"/>
</dbReference>
<evidence type="ECO:0000259" key="15">
    <source>
        <dbReference type="Pfam" id="PF14749"/>
    </source>
</evidence>
<dbReference type="InterPro" id="IPR036250">
    <property type="entry name" value="AcylCo_DH-like_C"/>
</dbReference>
<dbReference type="EnsemblMetazoa" id="PPA21542.1">
    <property type="protein sequence ID" value="PPA21542.1"/>
    <property type="gene ID" value="WBGene00111096"/>
</dbReference>
<dbReference type="PANTHER" id="PTHR10909:SF250">
    <property type="entry name" value="PEROXISOMAL ACYL-COENZYME A OXIDASE 1"/>
    <property type="match status" value="1"/>
</dbReference>
<organism evidence="17 18">
    <name type="scientific">Pristionchus pacificus</name>
    <name type="common">Parasitic nematode worm</name>
    <dbReference type="NCBI Taxonomy" id="54126"/>
    <lineage>
        <taxon>Eukaryota</taxon>
        <taxon>Metazoa</taxon>
        <taxon>Ecdysozoa</taxon>
        <taxon>Nematoda</taxon>
        <taxon>Chromadorea</taxon>
        <taxon>Rhabditida</taxon>
        <taxon>Rhabditina</taxon>
        <taxon>Diplogasteromorpha</taxon>
        <taxon>Diplogasteroidea</taxon>
        <taxon>Neodiplogasteridae</taxon>
        <taxon>Pristionchus</taxon>
    </lineage>
</organism>
<dbReference type="FunFam" id="1.20.140.10:FF:000005">
    <property type="entry name" value="Acyl-coenzyme A oxidase"/>
    <property type="match status" value="1"/>
</dbReference>
<reference evidence="17" key="2">
    <citation type="submission" date="2022-06" db="UniProtKB">
        <authorList>
            <consortium name="EnsemblMetazoa"/>
        </authorList>
    </citation>
    <scope>IDENTIFICATION</scope>
    <source>
        <strain evidence="17">PS312</strain>
    </source>
</reference>
<evidence type="ECO:0000259" key="14">
    <source>
        <dbReference type="Pfam" id="PF01756"/>
    </source>
</evidence>
<dbReference type="OrthoDB" id="538336at2759"/>
<evidence type="ECO:0000256" key="5">
    <source>
        <dbReference type="ARBA" id="ARBA00022630"/>
    </source>
</evidence>
<comment type="cofactor">
    <cofactor evidence="1">
        <name>FAD</name>
        <dbReference type="ChEBI" id="CHEBI:57692"/>
    </cofactor>
</comment>
<dbReference type="GO" id="GO:0005504">
    <property type="term" value="F:fatty acid binding"/>
    <property type="evidence" value="ECO:0000318"/>
    <property type="project" value="GO_Central"/>
</dbReference>
<accession>A0A8R1YIY0</accession>
<evidence type="ECO:0000313" key="18">
    <source>
        <dbReference type="Proteomes" id="UP000005239"/>
    </source>
</evidence>
<dbReference type="Gene3D" id="1.10.540.10">
    <property type="entry name" value="Acyl-CoA dehydrogenase/oxidase, N-terminal domain"/>
    <property type="match status" value="1"/>
</dbReference>
<dbReference type="GO" id="GO:0005524">
    <property type="term" value="F:ATP binding"/>
    <property type="evidence" value="ECO:0007669"/>
    <property type="project" value="UniProtKB-KW"/>
</dbReference>
<dbReference type="GO" id="GO:0050660">
    <property type="term" value="F:flavin adenine dinucleotide binding"/>
    <property type="evidence" value="ECO:0000318"/>
    <property type="project" value="GO_Central"/>
</dbReference>
<dbReference type="Gene3D" id="2.40.110.10">
    <property type="entry name" value="Butyryl-CoA Dehydrogenase, subunit A, domain 2"/>
    <property type="match status" value="1"/>
</dbReference>
<keyword evidence="12" id="KW-0576">Peroxisome</keyword>
<feature type="domain" description="Acyl-CoA oxidase C-alpha1" evidence="16">
    <location>
        <begin position="262"/>
        <end position="423"/>
    </location>
</feature>
<keyword evidence="10" id="KW-0560">Oxidoreductase</keyword>
<evidence type="ECO:0000256" key="10">
    <source>
        <dbReference type="ARBA" id="ARBA00023002"/>
    </source>
</evidence>
<dbReference type="InterPro" id="IPR002655">
    <property type="entry name" value="Acyl-CoA_oxidase_C"/>
</dbReference>
<dbReference type="FunFam" id="1.20.140.10:FF:000013">
    <property type="entry name" value="Acyl-coenzyme A oxidase"/>
    <property type="match status" value="1"/>
</dbReference>
<dbReference type="SUPFAM" id="SSF47203">
    <property type="entry name" value="Acyl-CoA dehydrogenase C-terminal domain-like"/>
    <property type="match status" value="2"/>
</dbReference>
<evidence type="ECO:0000256" key="8">
    <source>
        <dbReference type="ARBA" id="ARBA00022832"/>
    </source>
</evidence>
<comment type="pathway">
    <text evidence="3">Lipid metabolism; peroxisomal fatty acid beta-oxidation.</text>
</comment>
<accession>A0A2A6CP66</accession>
<dbReference type="SUPFAM" id="SSF56645">
    <property type="entry name" value="Acyl-CoA dehydrogenase NM domain-like"/>
    <property type="match status" value="1"/>
</dbReference>
<evidence type="ECO:0000256" key="4">
    <source>
        <dbReference type="ARBA" id="ARBA00006288"/>
    </source>
</evidence>
<keyword evidence="11" id="KW-0443">Lipid metabolism</keyword>
<evidence type="ECO:0000259" key="16">
    <source>
        <dbReference type="Pfam" id="PF22924"/>
    </source>
</evidence>
<dbReference type="GO" id="GO:0003997">
    <property type="term" value="F:acyl-CoA oxidase activity"/>
    <property type="evidence" value="ECO:0000318"/>
    <property type="project" value="GO_Central"/>
</dbReference>
<dbReference type="GO" id="GO:0071949">
    <property type="term" value="F:FAD binding"/>
    <property type="evidence" value="ECO:0007669"/>
    <property type="project" value="InterPro"/>
</dbReference>
<dbReference type="FunFam" id="1.10.540.10:FF:000119">
    <property type="entry name" value="Acyl-coenzyme A oxidase"/>
    <property type="match status" value="1"/>
</dbReference>
<evidence type="ECO:0000256" key="13">
    <source>
        <dbReference type="PIRNR" id="PIRNR000168"/>
    </source>
</evidence>
<dbReference type="AlphaFoldDB" id="A0A2A6CP66"/>
<dbReference type="InterPro" id="IPR046373">
    <property type="entry name" value="Acyl-CoA_Oxase/DH_mid-dom_sf"/>
</dbReference>
<comment type="similarity">
    <text evidence="4 13">Belongs to the acyl-CoA oxidase family.</text>
</comment>
<sequence length="648" mass="73354">QKSSTFSSDDRPLSIPKFLQNFCTIAYHQELASAVPLEFLNREKVIEEQCRKGSMMVKKVNELVDVNNEIEMQQLNDEVFGTEGYPFYLHFAMFLPVLQGQTHEELAAEFLPRAMTLGIIGTYAQTEMGHGTNLRELETTATYDKRTEEFVLHSPTRSSMKWWPGNLGKVSNYAIVAAQLIIDGKRHGPHNFLVQLRSESDHRPLQGITIGDIGSKMAFNGVDNGFLGLDRVRIPRTRMLMKHAKVAPDGTYTPPIHSKLNYGGMVYVRARMSHTNARALSKAITVSIRYSAIRRQGRIDADKPEVQVLDYQTQQYRLFPQLARAYAYRFVGDEVLQLYNQTMKGIDKGEIDLLPDLHALPSGLKAEVSYHAALAIEQCRMACGGHGYSLASGLPKQYALAIAGCTYEGEIMVMLQQAARYLMKSVKRAAHGEKLSNSVEFLGKMGDSRCSIGLYNGQSDKENQAMLASLEHVARRLAQEAFVLWKKRIEGGETKERAWNGVTVEMNRAARIYTRLFIARSFHRRVVSASSAVRSVLADLLSLYLHYECVDMAAHLMHDGHSSGEQIKHLKEKLYEDLAKMNYLKKRLYEDLAKIRPNAVSLDDSFDRQLNSVLGRRNGNVYEALFRWAKASELNYTDKMMKENRAKM</sequence>
<dbReference type="Pfam" id="PF01756">
    <property type="entry name" value="ACOX"/>
    <property type="match status" value="1"/>
</dbReference>
<keyword evidence="8" id="KW-0276">Fatty acid metabolism</keyword>
<dbReference type="InterPro" id="IPR055060">
    <property type="entry name" value="ACOX_C_alpha1"/>
</dbReference>
<name>A0A2A6CP66_PRIPA</name>
<dbReference type="InterPro" id="IPR009100">
    <property type="entry name" value="AcylCoA_DH/oxidase_NM_dom_sf"/>
</dbReference>
<evidence type="ECO:0000256" key="11">
    <source>
        <dbReference type="ARBA" id="ARBA00023098"/>
    </source>
</evidence>
<evidence type="ECO:0000256" key="3">
    <source>
        <dbReference type="ARBA" id="ARBA00004846"/>
    </source>
</evidence>
<dbReference type="Proteomes" id="UP000005239">
    <property type="component" value="Unassembled WGS sequence"/>
</dbReference>
<keyword evidence="7 13" id="KW-0274">FAD</keyword>
<evidence type="ECO:0000256" key="9">
    <source>
        <dbReference type="ARBA" id="ARBA00022840"/>
    </source>
</evidence>
<dbReference type="InterPro" id="IPR029320">
    <property type="entry name" value="Acyl-CoA_ox_N"/>
</dbReference>
<dbReference type="GO" id="GO:1904070">
    <property type="term" value="P:ascaroside biosynthetic process"/>
    <property type="evidence" value="ECO:0000318"/>
    <property type="project" value="GO_Central"/>
</dbReference>
<keyword evidence="9" id="KW-0067">ATP-binding</keyword>